<comment type="caution">
    <text evidence="2">The sequence shown here is derived from an EMBL/GenBank/DDBJ whole genome shotgun (WGS) entry which is preliminary data.</text>
</comment>
<evidence type="ECO:0000313" key="2">
    <source>
        <dbReference type="EMBL" id="CAA7267835.1"/>
    </source>
</evidence>
<evidence type="ECO:0000256" key="1">
    <source>
        <dbReference type="SAM" id="MobiDB-lite"/>
    </source>
</evidence>
<gene>
    <name evidence="2" type="ORF">AAE3_LOCUS10099</name>
</gene>
<protein>
    <submittedName>
        <fullName evidence="2">Uncharacterized protein</fullName>
    </submittedName>
</protein>
<reference evidence="2 3" key="1">
    <citation type="submission" date="2020-01" db="EMBL/GenBank/DDBJ databases">
        <authorList>
            <person name="Gupta K D."/>
        </authorList>
    </citation>
    <scope>NUCLEOTIDE SEQUENCE [LARGE SCALE GENOMIC DNA]</scope>
</reference>
<organism evidence="2 3">
    <name type="scientific">Cyclocybe aegerita</name>
    <name type="common">Black poplar mushroom</name>
    <name type="synonym">Agrocybe aegerita</name>
    <dbReference type="NCBI Taxonomy" id="1973307"/>
    <lineage>
        <taxon>Eukaryota</taxon>
        <taxon>Fungi</taxon>
        <taxon>Dikarya</taxon>
        <taxon>Basidiomycota</taxon>
        <taxon>Agaricomycotina</taxon>
        <taxon>Agaricomycetes</taxon>
        <taxon>Agaricomycetidae</taxon>
        <taxon>Agaricales</taxon>
        <taxon>Agaricineae</taxon>
        <taxon>Bolbitiaceae</taxon>
        <taxon>Cyclocybe</taxon>
    </lineage>
</organism>
<sequence>MLASGQLDRPVILLEDKTTTKWDWTSARLISTFHTMKYGVFLSLLPILLTRASATAVFRPKLPKNPHAEHRTPSRLTNNPYWDQSVYELEVDQVLLPQTLNDTGDEGDGDIWDCSMPPEEPSTADVRRKHSEGKARARMTAMKHRHKDRVNHEIQVLVAAERGVGDDQDRNGDEEGTQDSAPWWSRGKGGLHWKRDEETGEVNVVDSDA</sequence>
<evidence type="ECO:0000313" key="3">
    <source>
        <dbReference type="Proteomes" id="UP000467700"/>
    </source>
</evidence>
<dbReference type="Proteomes" id="UP000467700">
    <property type="component" value="Unassembled WGS sequence"/>
</dbReference>
<dbReference type="AlphaFoldDB" id="A0A8S0W2Q2"/>
<keyword evidence="3" id="KW-1185">Reference proteome</keyword>
<accession>A0A8S0W2Q2</accession>
<dbReference type="EMBL" id="CACVBS010000063">
    <property type="protein sequence ID" value="CAA7267835.1"/>
    <property type="molecule type" value="Genomic_DNA"/>
</dbReference>
<feature type="compositionally biased region" description="Basic and acidic residues" evidence="1">
    <location>
        <begin position="163"/>
        <end position="173"/>
    </location>
</feature>
<feature type="region of interest" description="Disordered" evidence="1">
    <location>
        <begin position="160"/>
        <end position="209"/>
    </location>
</feature>
<proteinExistence type="predicted"/>
<name>A0A8S0W2Q2_CYCAE</name>